<protein>
    <submittedName>
        <fullName evidence="2">Uncharacterized protein</fullName>
    </submittedName>
</protein>
<organism evidence="2 3">
    <name type="scientific">Plantactinospora endophytica</name>
    <dbReference type="NCBI Taxonomy" id="673535"/>
    <lineage>
        <taxon>Bacteria</taxon>
        <taxon>Bacillati</taxon>
        <taxon>Actinomycetota</taxon>
        <taxon>Actinomycetes</taxon>
        <taxon>Micromonosporales</taxon>
        <taxon>Micromonosporaceae</taxon>
        <taxon>Plantactinospora</taxon>
    </lineage>
</organism>
<name>A0ABQ4DZ31_9ACTN</name>
<feature type="region of interest" description="Disordered" evidence="1">
    <location>
        <begin position="1"/>
        <end position="39"/>
    </location>
</feature>
<feature type="region of interest" description="Disordered" evidence="1">
    <location>
        <begin position="54"/>
        <end position="80"/>
    </location>
</feature>
<keyword evidence="3" id="KW-1185">Reference proteome</keyword>
<sequence>MTSPTRAVCSVKESGIRPPPIVTPSDDTRGPWATQPRDSYTFQAPVYTSMVRPDRLGNAMPRKRRGGAARNGQPPSHRLCPYVGERCLAGTFGDKRSAVEADG</sequence>
<dbReference type="EMBL" id="BONW01000013">
    <property type="protein sequence ID" value="GIG87710.1"/>
    <property type="molecule type" value="Genomic_DNA"/>
</dbReference>
<gene>
    <name evidence="2" type="ORF">Pen02_26460</name>
</gene>
<proteinExistence type="predicted"/>
<evidence type="ECO:0000313" key="3">
    <source>
        <dbReference type="Proteomes" id="UP000646749"/>
    </source>
</evidence>
<dbReference type="Proteomes" id="UP000646749">
    <property type="component" value="Unassembled WGS sequence"/>
</dbReference>
<accession>A0ABQ4DZ31</accession>
<evidence type="ECO:0000313" key="2">
    <source>
        <dbReference type="EMBL" id="GIG87710.1"/>
    </source>
</evidence>
<evidence type="ECO:0000256" key="1">
    <source>
        <dbReference type="SAM" id="MobiDB-lite"/>
    </source>
</evidence>
<comment type="caution">
    <text evidence="2">The sequence shown here is derived from an EMBL/GenBank/DDBJ whole genome shotgun (WGS) entry which is preliminary data.</text>
</comment>
<reference evidence="2 3" key="1">
    <citation type="submission" date="2021-01" db="EMBL/GenBank/DDBJ databases">
        <title>Whole genome shotgun sequence of Plantactinospora endophytica NBRC 110450.</title>
        <authorList>
            <person name="Komaki H."/>
            <person name="Tamura T."/>
        </authorList>
    </citation>
    <scope>NUCLEOTIDE SEQUENCE [LARGE SCALE GENOMIC DNA]</scope>
    <source>
        <strain evidence="2 3">NBRC 110450</strain>
    </source>
</reference>